<dbReference type="Pfam" id="PF10502">
    <property type="entry name" value="Peptidase_S26"/>
    <property type="match status" value="1"/>
</dbReference>
<dbReference type="SUPFAM" id="SSF51306">
    <property type="entry name" value="LexA/Signal peptidase"/>
    <property type="match status" value="1"/>
</dbReference>
<evidence type="ECO:0000256" key="3">
    <source>
        <dbReference type="ARBA" id="ARBA00013208"/>
    </source>
</evidence>
<evidence type="ECO:0000256" key="9">
    <source>
        <dbReference type="RuleBase" id="RU362042"/>
    </source>
</evidence>
<dbReference type="PANTHER" id="PTHR43390:SF1">
    <property type="entry name" value="CHLOROPLAST PROCESSING PEPTIDASE"/>
    <property type="match status" value="1"/>
</dbReference>
<feature type="active site" evidence="7">
    <location>
        <position position="140"/>
    </location>
</feature>
<dbReference type="InterPro" id="IPR019756">
    <property type="entry name" value="Pept_S26A_signal_pept_1_Ser-AS"/>
</dbReference>
<dbReference type="OrthoDB" id="5986739at2"/>
<dbReference type="CDD" id="cd06530">
    <property type="entry name" value="S26_SPase_I"/>
    <property type="match status" value="1"/>
</dbReference>
<evidence type="ECO:0000256" key="6">
    <source>
        <dbReference type="ARBA" id="ARBA00022801"/>
    </source>
</evidence>
<comment type="similarity">
    <text evidence="2 9">Belongs to the peptidase S26 family.</text>
</comment>
<feature type="transmembrane region" description="Helical" evidence="8">
    <location>
        <begin position="100"/>
        <end position="123"/>
    </location>
</feature>
<keyword evidence="8" id="KW-0812">Transmembrane</keyword>
<evidence type="ECO:0000256" key="5">
    <source>
        <dbReference type="ARBA" id="ARBA00022670"/>
    </source>
</evidence>
<reference evidence="11 12" key="1">
    <citation type="submission" date="2017-02" db="EMBL/GenBank/DDBJ databases">
        <authorList>
            <person name="Peterson S.W."/>
        </authorList>
    </citation>
    <scope>NUCLEOTIDE SEQUENCE [LARGE SCALE GENOMIC DNA]</scope>
    <source>
        <strain evidence="11 12">ATCC 49788</strain>
    </source>
</reference>
<evidence type="ECO:0000256" key="1">
    <source>
        <dbReference type="ARBA" id="ARBA00000677"/>
    </source>
</evidence>
<dbReference type="InterPro" id="IPR000223">
    <property type="entry name" value="Pept_S26A_signal_pept_1"/>
</dbReference>
<keyword evidence="8" id="KW-1133">Transmembrane helix</keyword>
<proteinExistence type="inferred from homology"/>
<evidence type="ECO:0000256" key="7">
    <source>
        <dbReference type="PIRSR" id="PIRSR600223-1"/>
    </source>
</evidence>
<dbReference type="GO" id="GO:0016020">
    <property type="term" value="C:membrane"/>
    <property type="evidence" value="ECO:0007669"/>
    <property type="project" value="UniProtKB-SubCell"/>
</dbReference>
<accession>A0A1T4W5S5</accession>
<dbReference type="PANTHER" id="PTHR43390">
    <property type="entry name" value="SIGNAL PEPTIDASE I"/>
    <property type="match status" value="1"/>
</dbReference>
<feature type="transmembrane region" description="Helical" evidence="8">
    <location>
        <begin position="37"/>
        <end position="55"/>
    </location>
</feature>
<evidence type="ECO:0000256" key="8">
    <source>
        <dbReference type="RuleBase" id="RU003993"/>
    </source>
</evidence>
<dbReference type="GO" id="GO:0006465">
    <property type="term" value="P:signal peptide processing"/>
    <property type="evidence" value="ECO:0007669"/>
    <property type="project" value="InterPro"/>
</dbReference>
<dbReference type="RefSeq" id="WP_078921620.1">
    <property type="nucleotide sequence ID" value="NZ_FUYB01000003.1"/>
</dbReference>
<evidence type="ECO:0000259" key="10">
    <source>
        <dbReference type="Pfam" id="PF10502"/>
    </source>
</evidence>
<protein>
    <recommendedName>
        <fullName evidence="4 8">Signal peptidase I</fullName>
        <ecNumber evidence="3 8">3.4.21.89</ecNumber>
    </recommendedName>
</protein>
<keyword evidence="8" id="KW-0472">Membrane</keyword>
<dbReference type="GO" id="GO:0009003">
    <property type="term" value="F:signal peptidase activity"/>
    <property type="evidence" value="ECO:0007669"/>
    <property type="project" value="UniProtKB-EC"/>
</dbReference>
<feature type="transmembrane region" description="Helical" evidence="8">
    <location>
        <begin position="67"/>
        <end position="88"/>
    </location>
</feature>
<dbReference type="PROSITE" id="PS00760">
    <property type="entry name" value="SPASE_I_2"/>
    <property type="match status" value="1"/>
</dbReference>
<name>A0A1T4W5S5_9GAMM</name>
<dbReference type="InterPro" id="IPR036286">
    <property type="entry name" value="LexA/Signal_pep-like_sf"/>
</dbReference>
<keyword evidence="12" id="KW-1185">Reference proteome</keyword>
<evidence type="ECO:0000313" key="12">
    <source>
        <dbReference type="Proteomes" id="UP000190460"/>
    </source>
</evidence>
<comment type="subcellular location">
    <subcellularLocation>
        <location evidence="9">Membrane</location>
        <topology evidence="9">Multi-pass membrane protein</topology>
    </subcellularLocation>
</comment>
<dbReference type="Gene3D" id="2.10.109.10">
    <property type="entry name" value="Umud Fragment, subunit A"/>
    <property type="match status" value="1"/>
</dbReference>
<dbReference type="GO" id="GO:0004252">
    <property type="term" value="F:serine-type endopeptidase activity"/>
    <property type="evidence" value="ECO:0007669"/>
    <property type="project" value="InterPro"/>
</dbReference>
<dbReference type="PROSITE" id="PS00501">
    <property type="entry name" value="SPASE_I_1"/>
    <property type="match status" value="1"/>
</dbReference>
<dbReference type="Proteomes" id="UP000190460">
    <property type="component" value="Unassembled WGS sequence"/>
</dbReference>
<dbReference type="STRING" id="92487.SAMN02745130_01147"/>
<keyword evidence="5 8" id="KW-0645">Protease</keyword>
<dbReference type="EMBL" id="FUYB01000003">
    <property type="protein sequence ID" value="SKA72632.1"/>
    <property type="molecule type" value="Genomic_DNA"/>
</dbReference>
<comment type="catalytic activity">
    <reaction evidence="1 8">
        <text>Cleavage of hydrophobic, N-terminal signal or leader sequences from secreted and periplasmic proteins.</text>
        <dbReference type="EC" id="3.4.21.89"/>
    </reaction>
</comment>
<dbReference type="InterPro" id="IPR019533">
    <property type="entry name" value="Peptidase_S26"/>
</dbReference>
<feature type="active site" evidence="7">
    <location>
        <position position="186"/>
    </location>
</feature>
<feature type="domain" description="Peptidase S26" evidence="10">
    <location>
        <begin position="114"/>
        <end position="287"/>
    </location>
</feature>
<dbReference type="EC" id="3.4.21.89" evidence="3 8"/>
<dbReference type="NCBIfam" id="TIGR02227">
    <property type="entry name" value="sigpep_I_bact"/>
    <property type="match status" value="1"/>
</dbReference>
<dbReference type="InterPro" id="IPR019757">
    <property type="entry name" value="Pept_S26A_signal_pept_1_Lys-AS"/>
</dbReference>
<dbReference type="AlphaFoldDB" id="A0A1T4W5S5"/>
<sequence>MDSITPLNHPRKAWLALLLGLFLPGLGQIYNGQLNRAAWFMLGFWVFGIPLLGLLVRYFPDEWTASLMLGSIGLALIIWLLGCLDAFIQARYRADYRAAAWQGAGTYLFLILLVTVCLFPLLAQQIRKHWIEPFRIPSASMEPALIAGDFIYADKHYNCLGCEPSMQRGDIITFTYPNNRSMGYIKRVIGLPGDQIKIRGQTVTVNNTALTVASTRQQGAVVVQERYEQRQWPVIWKNPRAVLPVTEVTVPAGQIFVLGDNRSNSNDSRYFGTVPLADVTGRARQVWFSYNSELGGLQWDRVGLVLH</sequence>
<evidence type="ECO:0000256" key="4">
    <source>
        <dbReference type="ARBA" id="ARBA00019232"/>
    </source>
</evidence>
<organism evidence="11 12">
    <name type="scientific">Thiothrix eikelboomii</name>
    <dbReference type="NCBI Taxonomy" id="92487"/>
    <lineage>
        <taxon>Bacteria</taxon>
        <taxon>Pseudomonadati</taxon>
        <taxon>Pseudomonadota</taxon>
        <taxon>Gammaproteobacteria</taxon>
        <taxon>Thiotrichales</taxon>
        <taxon>Thiotrichaceae</taxon>
        <taxon>Thiothrix</taxon>
    </lineage>
</organism>
<evidence type="ECO:0000256" key="2">
    <source>
        <dbReference type="ARBA" id="ARBA00009370"/>
    </source>
</evidence>
<keyword evidence="6 8" id="KW-0378">Hydrolase</keyword>
<gene>
    <name evidence="11" type="ORF">SAMN02745130_01147</name>
</gene>
<dbReference type="PRINTS" id="PR00727">
    <property type="entry name" value="LEADERPTASE"/>
</dbReference>
<evidence type="ECO:0000313" key="11">
    <source>
        <dbReference type="EMBL" id="SKA72632.1"/>
    </source>
</evidence>
<dbReference type="PROSITE" id="PS00761">
    <property type="entry name" value="SPASE_I_3"/>
    <property type="match status" value="1"/>
</dbReference>
<dbReference type="InterPro" id="IPR019758">
    <property type="entry name" value="Pept_S26A_signal_pept_1_CS"/>
</dbReference>